<dbReference type="PANTHER" id="PTHR11410:SF0">
    <property type="entry name" value="ATP SYNTHASE SUBUNIT A"/>
    <property type="match status" value="1"/>
</dbReference>
<evidence type="ECO:0000256" key="4">
    <source>
        <dbReference type="ARBA" id="ARBA00022547"/>
    </source>
</evidence>
<evidence type="ECO:0000256" key="8">
    <source>
        <dbReference type="ARBA" id="ARBA00023065"/>
    </source>
</evidence>
<keyword evidence="9 12" id="KW-0472">Membrane</keyword>
<evidence type="ECO:0000256" key="2">
    <source>
        <dbReference type="ARBA" id="ARBA00006810"/>
    </source>
</evidence>
<dbReference type="InterPro" id="IPR000568">
    <property type="entry name" value="ATP_synth_F0_asu"/>
</dbReference>
<evidence type="ECO:0000256" key="3">
    <source>
        <dbReference type="ARBA" id="ARBA00022448"/>
    </source>
</evidence>
<keyword evidence="7 12" id="KW-1133">Transmembrane helix</keyword>
<evidence type="ECO:0000256" key="11">
    <source>
        <dbReference type="ARBA" id="ARBA00032954"/>
    </source>
</evidence>
<comment type="subcellular location">
    <subcellularLocation>
        <location evidence="1">Mitochondrion inner membrane</location>
        <topology evidence="1">Multi-pass membrane protein</topology>
    </subcellularLocation>
</comment>
<dbReference type="CDD" id="cd00310">
    <property type="entry name" value="ATP-synt_Fo_a_6"/>
    <property type="match status" value="1"/>
</dbReference>
<keyword evidence="4" id="KW-0138">CF(0)</keyword>
<dbReference type="GO" id="GO:0016787">
    <property type="term" value="F:hydrolase activity"/>
    <property type="evidence" value="ECO:0007669"/>
    <property type="project" value="UniProtKB-KW"/>
</dbReference>
<dbReference type="HAMAP" id="MF_01393">
    <property type="entry name" value="ATP_synth_a_bact"/>
    <property type="match status" value="1"/>
</dbReference>
<reference evidence="13" key="1">
    <citation type="submission" date="2018-06" db="EMBL/GenBank/DDBJ databases">
        <authorList>
            <person name="Zhirakovskaya E."/>
        </authorList>
    </citation>
    <scope>NUCLEOTIDE SEQUENCE</scope>
</reference>
<comment type="similarity">
    <text evidence="2">Belongs to the ATPase A chain family.</text>
</comment>
<dbReference type="EMBL" id="UOEM01000027">
    <property type="protein sequence ID" value="VAW11058.1"/>
    <property type="molecule type" value="Genomic_DNA"/>
</dbReference>
<feature type="transmembrane region" description="Helical" evidence="12">
    <location>
        <begin position="195"/>
        <end position="219"/>
    </location>
</feature>
<dbReference type="PRINTS" id="PR00123">
    <property type="entry name" value="ATPASEA"/>
</dbReference>
<dbReference type="PROSITE" id="PS00449">
    <property type="entry name" value="ATPASE_A"/>
    <property type="match status" value="1"/>
</dbReference>
<gene>
    <name evidence="13" type="ORF">MNBD_ALPHA09-1454</name>
</gene>
<evidence type="ECO:0000256" key="12">
    <source>
        <dbReference type="SAM" id="Phobius"/>
    </source>
</evidence>
<dbReference type="AlphaFoldDB" id="A0A3B0SZL7"/>
<dbReference type="InterPro" id="IPR035908">
    <property type="entry name" value="F0_ATP_A_sf"/>
</dbReference>
<evidence type="ECO:0000256" key="5">
    <source>
        <dbReference type="ARBA" id="ARBA00022692"/>
    </source>
</evidence>
<proteinExistence type="inferred from homology"/>
<keyword evidence="13" id="KW-0378">Hydrolase</keyword>
<dbReference type="Pfam" id="PF00119">
    <property type="entry name" value="ATP-synt_A"/>
    <property type="match status" value="1"/>
</dbReference>
<dbReference type="GO" id="GO:0045259">
    <property type="term" value="C:proton-transporting ATP synthase complex"/>
    <property type="evidence" value="ECO:0007669"/>
    <property type="project" value="UniProtKB-KW"/>
</dbReference>
<dbReference type="NCBIfam" id="NF004482">
    <property type="entry name" value="PRK05815.2-4"/>
    <property type="match status" value="1"/>
</dbReference>
<dbReference type="SUPFAM" id="SSF81336">
    <property type="entry name" value="F1F0 ATP synthase subunit A"/>
    <property type="match status" value="1"/>
</dbReference>
<accession>A0A3B0SZL7</accession>
<feature type="transmembrane region" description="Helical" evidence="12">
    <location>
        <begin position="259"/>
        <end position="278"/>
    </location>
</feature>
<keyword evidence="6" id="KW-0375">Hydrogen ion transport</keyword>
<feature type="transmembrane region" description="Helical" evidence="12">
    <location>
        <begin position="72"/>
        <end position="96"/>
    </location>
</feature>
<keyword evidence="3" id="KW-0813">Transport</keyword>
<evidence type="ECO:0000256" key="7">
    <source>
        <dbReference type="ARBA" id="ARBA00022989"/>
    </source>
</evidence>
<keyword evidence="5 12" id="KW-0812">Transmembrane</keyword>
<organism evidence="13">
    <name type="scientific">hydrothermal vent metagenome</name>
    <dbReference type="NCBI Taxonomy" id="652676"/>
    <lineage>
        <taxon>unclassified sequences</taxon>
        <taxon>metagenomes</taxon>
        <taxon>ecological metagenomes</taxon>
    </lineage>
</organism>
<feature type="transmembrane region" description="Helical" evidence="12">
    <location>
        <begin position="126"/>
        <end position="150"/>
    </location>
</feature>
<evidence type="ECO:0000313" key="13">
    <source>
        <dbReference type="EMBL" id="VAW11058.1"/>
    </source>
</evidence>
<sequence>MASDLNTLAFLDARAQEAGKSTQPAVAGGAEKGTDVPLEAAGSALDPMAQFEIKRIVPIEIFGIDASFTNSALWMLIGILVICIFTIFSMGGRAIVPGRFQSIAELGYEFVAKMVRDNVGDAGQKYFPFVFTLFMFVLASNMLGMLPYAFAVTSHIIVTLMLAGTVFIGVTVIGFVTHGIGFLKFFVPSGIPKALVPLLVVIEVISYLTRPISLSVRLFANIMAGHTMLKVFAGFVISMGILGGWAPLAFMVAFTGLEVLVAFLQAYVFAILTCIYLNDALHMH</sequence>
<evidence type="ECO:0000256" key="9">
    <source>
        <dbReference type="ARBA" id="ARBA00023136"/>
    </source>
</evidence>
<dbReference type="InterPro" id="IPR045083">
    <property type="entry name" value="ATP_synth_F0_asu_bact/mt"/>
</dbReference>
<feature type="transmembrane region" description="Helical" evidence="12">
    <location>
        <begin position="157"/>
        <end position="183"/>
    </location>
</feature>
<name>A0A3B0SZL7_9ZZZZ</name>
<keyword evidence="10" id="KW-0066">ATP synthesis</keyword>
<keyword evidence="8" id="KW-0406">Ion transport</keyword>
<dbReference type="Gene3D" id="1.20.120.220">
    <property type="entry name" value="ATP synthase, F0 complex, subunit A"/>
    <property type="match status" value="1"/>
</dbReference>
<evidence type="ECO:0000256" key="10">
    <source>
        <dbReference type="ARBA" id="ARBA00023310"/>
    </source>
</evidence>
<dbReference type="PANTHER" id="PTHR11410">
    <property type="entry name" value="ATP SYNTHASE SUBUNIT A"/>
    <property type="match status" value="1"/>
</dbReference>
<dbReference type="InterPro" id="IPR023011">
    <property type="entry name" value="ATP_synth_F0_asu_AS"/>
</dbReference>
<evidence type="ECO:0000256" key="1">
    <source>
        <dbReference type="ARBA" id="ARBA00004448"/>
    </source>
</evidence>
<dbReference type="FunFam" id="1.20.120.220:FF:000003">
    <property type="entry name" value="ATP synthase subunit a"/>
    <property type="match status" value="1"/>
</dbReference>
<dbReference type="GO" id="GO:0005743">
    <property type="term" value="C:mitochondrial inner membrane"/>
    <property type="evidence" value="ECO:0007669"/>
    <property type="project" value="UniProtKB-SubCell"/>
</dbReference>
<dbReference type="NCBIfam" id="TIGR01131">
    <property type="entry name" value="ATP_synt_6_or_A"/>
    <property type="match status" value="1"/>
</dbReference>
<feature type="transmembrane region" description="Helical" evidence="12">
    <location>
        <begin position="231"/>
        <end position="253"/>
    </location>
</feature>
<protein>
    <recommendedName>
        <fullName evidence="11">F-ATPase protein 6</fullName>
    </recommendedName>
</protein>
<dbReference type="GO" id="GO:0046933">
    <property type="term" value="F:proton-transporting ATP synthase activity, rotational mechanism"/>
    <property type="evidence" value="ECO:0007669"/>
    <property type="project" value="TreeGrafter"/>
</dbReference>
<evidence type="ECO:0000256" key="6">
    <source>
        <dbReference type="ARBA" id="ARBA00022781"/>
    </source>
</evidence>